<dbReference type="Proteomes" id="UP000242418">
    <property type="component" value="Unassembled WGS sequence"/>
</dbReference>
<dbReference type="EMBL" id="FMTL01000001">
    <property type="protein sequence ID" value="SCW33132.1"/>
    <property type="molecule type" value="Genomic_DNA"/>
</dbReference>
<dbReference type="GO" id="GO:0006629">
    <property type="term" value="P:lipid metabolic process"/>
    <property type="evidence" value="ECO:0007669"/>
    <property type="project" value="InterPro"/>
</dbReference>
<dbReference type="GO" id="GO:0008081">
    <property type="term" value="F:phosphoric diester hydrolase activity"/>
    <property type="evidence" value="ECO:0007669"/>
    <property type="project" value="InterPro"/>
</dbReference>
<evidence type="ECO:0008006" key="3">
    <source>
        <dbReference type="Google" id="ProtNLM"/>
    </source>
</evidence>
<organism evidence="1 2">
    <name type="scientific">Pseudomonas peli</name>
    <dbReference type="NCBI Taxonomy" id="592361"/>
    <lineage>
        <taxon>Bacteria</taxon>
        <taxon>Pseudomonadati</taxon>
        <taxon>Pseudomonadota</taxon>
        <taxon>Gammaproteobacteria</taxon>
        <taxon>Pseudomonadales</taxon>
        <taxon>Pseudomonadaceae</taxon>
        <taxon>Pseudomonas</taxon>
    </lineage>
</organism>
<accession>A0AB37Z2U2</accession>
<dbReference type="AlphaFoldDB" id="A0AB37Z2U2"/>
<name>A0AB37Z2U2_9PSED</name>
<evidence type="ECO:0000313" key="2">
    <source>
        <dbReference type="Proteomes" id="UP000242418"/>
    </source>
</evidence>
<dbReference type="RefSeq" id="WP_090248153.1">
    <property type="nucleotide sequence ID" value="NZ_FMTL01000001.1"/>
</dbReference>
<protein>
    <recommendedName>
        <fullName evidence="3">Phosphodiesterase</fullName>
    </recommendedName>
</protein>
<gene>
    <name evidence="1" type="ORF">SAMN05216370_0479</name>
</gene>
<proteinExistence type="predicted"/>
<evidence type="ECO:0000313" key="1">
    <source>
        <dbReference type="EMBL" id="SCW33132.1"/>
    </source>
</evidence>
<dbReference type="SUPFAM" id="SSF51695">
    <property type="entry name" value="PLC-like phosphodiesterases"/>
    <property type="match status" value="1"/>
</dbReference>
<keyword evidence="2" id="KW-1185">Reference proteome</keyword>
<dbReference type="InterPro" id="IPR017946">
    <property type="entry name" value="PLC-like_Pdiesterase_TIM-brl"/>
</dbReference>
<comment type="caution">
    <text evidence="1">The sequence shown here is derived from an EMBL/GenBank/DDBJ whole genome shotgun (WGS) entry which is preliminary data.</text>
</comment>
<reference evidence="1 2" key="1">
    <citation type="submission" date="2016-10" db="EMBL/GenBank/DDBJ databases">
        <authorList>
            <person name="Varghese N."/>
            <person name="Submissions S."/>
        </authorList>
    </citation>
    <scope>NUCLEOTIDE SEQUENCE [LARGE SCALE GENOMIC DNA]</scope>
    <source>
        <strain evidence="1 2">DSM 17833</strain>
    </source>
</reference>
<sequence length="208" mass="23480">MIVLSHRGYWLERSERNQRIAFERSFQLGYGTETDLRDAGGEIVISHDVATGDELTLAQALDIYRLYSDGVLPLALNIKADGLAGFVKKALESLPGLDAFVFDMAVPDMRSYFEAGIPVFTRMSEAERQPVWLDYSAGVWLDSFGPTWYDEELVGELLSTGKRVCVVSSELHMREPQDLWSMLTHHAAAPNLMLCTDRPEQARAYFRL</sequence>